<sequence length="73" mass="8129">MKYIGPERYLPDAVLVLKRIASVEETNRRGITKKEEIQIQNKTPGPPIIRAKAEPITEPGTSEDAVPEKNACE</sequence>
<accession>M6W3U9</accession>
<organism evidence="2 3">
    <name type="scientific">Leptospira borgpetersenii serovar Pomona str. 200901868</name>
    <dbReference type="NCBI Taxonomy" id="1192866"/>
    <lineage>
        <taxon>Bacteria</taxon>
        <taxon>Pseudomonadati</taxon>
        <taxon>Spirochaetota</taxon>
        <taxon>Spirochaetia</taxon>
        <taxon>Leptospirales</taxon>
        <taxon>Leptospiraceae</taxon>
        <taxon>Leptospira</taxon>
    </lineage>
</organism>
<dbReference type="Proteomes" id="UP000012159">
    <property type="component" value="Unassembled WGS sequence"/>
</dbReference>
<evidence type="ECO:0000313" key="3">
    <source>
        <dbReference type="Proteomes" id="UP000012159"/>
    </source>
</evidence>
<protein>
    <submittedName>
        <fullName evidence="2">Uncharacterized protein</fullName>
    </submittedName>
</protein>
<evidence type="ECO:0000256" key="1">
    <source>
        <dbReference type="SAM" id="MobiDB-lite"/>
    </source>
</evidence>
<dbReference type="EMBL" id="AKWF02000037">
    <property type="protein sequence ID" value="EMO63805.1"/>
    <property type="molecule type" value="Genomic_DNA"/>
</dbReference>
<name>M6W3U9_LEPBO</name>
<comment type="caution">
    <text evidence="2">The sequence shown here is derived from an EMBL/GenBank/DDBJ whole genome shotgun (WGS) entry which is preliminary data.</text>
</comment>
<feature type="region of interest" description="Disordered" evidence="1">
    <location>
        <begin position="34"/>
        <end position="73"/>
    </location>
</feature>
<proteinExistence type="predicted"/>
<reference evidence="2 3" key="1">
    <citation type="submission" date="2013-01" db="EMBL/GenBank/DDBJ databases">
        <authorList>
            <person name="Harkins D.M."/>
            <person name="Durkin A.S."/>
            <person name="Brinkac L.M."/>
            <person name="Haft D.H."/>
            <person name="Selengut J.D."/>
            <person name="Sanka R."/>
            <person name="DePew J."/>
            <person name="Purushe J."/>
            <person name="Picardeau M."/>
            <person name="Werts C."/>
            <person name="Goarant C."/>
            <person name="Vinetz J.M."/>
            <person name="Sutton G.G."/>
            <person name="Nierman W.C."/>
            <person name="Fouts D.E."/>
        </authorList>
    </citation>
    <scope>NUCLEOTIDE SEQUENCE [LARGE SCALE GENOMIC DNA]</scope>
    <source>
        <strain evidence="2 3">200901868</strain>
    </source>
</reference>
<dbReference type="STRING" id="1192866.LEP1GSC133_1991"/>
<dbReference type="AlphaFoldDB" id="M6W3U9"/>
<gene>
    <name evidence="2" type="ORF">LEP1GSC133_1991</name>
</gene>
<evidence type="ECO:0000313" key="2">
    <source>
        <dbReference type="EMBL" id="EMO63805.1"/>
    </source>
</evidence>